<dbReference type="InParanoid" id="A0A5N4A0J5"/>
<keyword evidence="3 4" id="KW-0539">Nucleus</keyword>
<feature type="domain" description="HTH CENPB-type" evidence="8">
    <location>
        <begin position="883"/>
        <end position="960"/>
    </location>
</feature>
<keyword evidence="10" id="KW-1185">Reference proteome</keyword>
<dbReference type="Gene3D" id="1.10.10.60">
    <property type="entry name" value="Homeodomain-like"/>
    <property type="match status" value="2"/>
</dbReference>
<dbReference type="Pfam" id="PF05225">
    <property type="entry name" value="HTH_psq"/>
    <property type="match status" value="1"/>
</dbReference>
<feature type="domain" description="Myb-like" evidence="6">
    <location>
        <begin position="631"/>
        <end position="693"/>
    </location>
</feature>
<feature type="region of interest" description="Disordered" evidence="5">
    <location>
        <begin position="376"/>
        <end position="403"/>
    </location>
</feature>
<feature type="region of interest" description="Disordered" evidence="5">
    <location>
        <begin position="728"/>
        <end position="777"/>
    </location>
</feature>
<feature type="compositionally biased region" description="Basic and acidic residues" evidence="5">
    <location>
        <begin position="477"/>
        <end position="489"/>
    </location>
</feature>
<accession>A0A5N4A0J5</accession>
<feature type="compositionally biased region" description="Polar residues" evidence="5">
    <location>
        <begin position="379"/>
        <end position="399"/>
    </location>
</feature>
<dbReference type="PANTHER" id="PTHR19303">
    <property type="entry name" value="TRANSPOSON"/>
    <property type="match status" value="1"/>
</dbReference>
<comment type="subcellular location">
    <subcellularLocation>
        <location evidence="1 4">Nucleus</location>
    </subcellularLocation>
</comment>
<feature type="region of interest" description="Disordered" evidence="5">
    <location>
        <begin position="608"/>
        <end position="627"/>
    </location>
</feature>
<dbReference type="GO" id="GO:0005634">
    <property type="term" value="C:nucleus"/>
    <property type="evidence" value="ECO:0007669"/>
    <property type="project" value="UniProtKB-SubCell"/>
</dbReference>
<dbReference type="InterPro" id="IPR004875">
    <property type="entry name" value="DDE_SF_endonuclease_dom"/>
</dbReference>
<feature type="region of interest" description="Disordered" evidence="5">
    <location>
        <begin position="1296"/>
        <end position="1322"/>
    </location>
</feature>
<evidence type="ECO:0000256" key="3">
    <source>
        <dbReference type="ARBA" id="ARBA00023242"/>
    </source>
</evidence>
<dbReference type="Gene3D" id="3.30.420.10">
    <property type="entry name" value="Ribonuclease H-like superfamily/Ribonuclease H"/>
    <property type="match status" value="1"/>
</dbReference>
<dbReference type="InterPro" id="IPR044822">
    <property type="entry name" value="Myb_DNA-bind_4"/>
</dbReference>
<dbReference type="Pfam" id="PF13837">
    <property type="entry name" value="Myb_DNA-bind_4"/>
    <property type="match status" value="1"/>
</dbReference>
<feature type="region of interest" description="Disordered" evidence="5">
    <location>
        <begin position="477"/>
        <end position="498"/>
    </location>
</feature>
<dbReference type="SUPFAM" id="SSF57903">
    <property type="entry name" value="FYVE/PHD zinc finger"/>
    <property type="match status" value="1"/>
</dbReference>
<dbReference type="InterPro" id="IPR006600">
    <property type="entry name" value="HTH_CenpB_DNA-bd_dom"/>
</dbReference>
<dbReference type="SMART" id="SM00717">
    <property type="entry name" value="SANT"/>
    <property type="match status" value="1"/>
</dbReference>
<dbReference type="Gene3D" id="3.30.40.10">
    <property type="entry name" value="Zinc/RING finger domain, C3HC4 (zinc finger)"/>
    <property type="match status" value="1"/>
</dbReference>
<dbReference type="InterPro" id="IPR013083">
    <property type="entry name" value="Znf_RING/FYVE/PHD"/>
</dbReference>
<dbReference type="InterPro" id="IPR050863">
    <property type="entry name" value="CenT-Element_Derived"/>
</dbReference>
<evidence type="ECO:0000259" key="8">
    <source>
        <dbReference type="PROSITE" id="PS51253"/>
    </source>
</evidence>
<evidence type="ECO:0000256" key="4">
    <source>
        <dbReference type="PROSITE-ProRule" id="PRU00320"/>
    </source>
</evidence>
<evidence type="ECO:0000256" key="2">
    <source>
        <dbReference type="ARBA" id="ARBA00023125"/>
    </source>
</evidence>
<evidence type="ECO:0000256" key="5">
    <source>
        <dbReference type="SAM" id="MobiDB-lite"/>
    </source>
</evidence>
<dbReference type="PANTHER" id="PTHR19303:SF71">
    <property type="entry name" value="ZINC FINGER PHD-TYPE DOMAIN-CONTAINING PROTEIN"/>
    <property type="match status" value="1"/>
</dbReference>
<dbReference type="Pfam" id="PF03221">
    <property type="entry name" value="HTH_Tnp_Tc5"/>
    <property type="match status" value="1"/>
</dbReference>
<comment type="caution">
    <text evidence="9">The sequence shown here is derived from an EMBL/GenBank/DDBJ whole genome shotgun (WGS) entry which is preliminary data.</text>
</comment>
<dbReference type="InterPro" id="IPR009057">
    <property type="entry name" value="Homeodomain-like_sf"/>
</dbReference>
<proteinExistence type="predicted"/>
<feature type="domain" description="HTH psq-type" evidence="7">
    <location>
        <begin position="825"/>
        <end position="877"/>
    </location>
</feature>
<dbReference type="InterPro" id="IPR036397">
    <property type="entry name" value="RNaseH_sf"/>
</dbReference>
<evidence type="ECO:0000256" key="1">
    <source>
        <dbReference type="ARBA" id="ARBA00004123"/>
    </source>
</evidence>
<dbReference type="Proteomes" id="UP000327044">
    <property type="component" value="Unassembled WGS sequence"/>
</dbReference>
<dbReference type="CDD" id="cd00167">
    <property type="entry name" value="SANT"/>
    <property type="match status" value="1"/>
</dbReference>
<dbReference type="EMBL" id="VVIM01000708">
    <property type="protein sequence ID" value="KAB0790844.1"/>
    <property type="molecule type" value="Genomic_DNA"/>
</dbReference>
<evidence type="ECO:0000259" key="7">
    <source>
        <dbReference type="PROSITE" id="PS50960"/>
    </source>
</evidence>
<dbReference type="PROSITE" id="PS50960">
    <property type="entry name" value="HTH_PSQ"/>
    <property type="match status" value="1"/>
</dbReference>
<dbReference type="InterPro" id="IPR007889">
    <property type="entry name" value="HTH_Psq"/>
</dbReference>
<feature type="compositionally biased region" description="Polar residues" evidence="5">
    <location>
        <begin position="728"/>
        <end position="739"/>
    </location>
</feature>
<evidence type="ECO:0000259" key="6">
    <source>
        <dbReference type="PROSITE" id="PS50090"/>
    </source>
</evidence>
<name>A0A5N4A0J5_PHOPY</name>
<reference evidence="9 10" key="1">
    <citation type="journal article" date="2018" name="Elife">
        <title>Firefly genomes illuminate parallel origins of bioluminescence in beetles.</title>
        <authorList>
            <person name="Fallon T.R."/>
            <person name="Lower S.E."/>
            <person name="Chang C.H."/>
            <person name="Bessho-Uehara M."/>
            <person name="Martin G.J."/>
            <person name="Bewick A.J."/>
            <person name="Behringer M."/>
            <person name="Debat H.J."/>
            <person name="Wong I."/>
            <person name="Day J.C."/>
            <person name="Suvorov A."/>
            <person name="Silva C.J."/>
            <person name="Stanger-Hall K.F."/>
            <person name="Hall D.W."/>
            <person name="Schmitz R.J."/>
            <person name="Nelson D.R."/>
            <person name="Lewis S.M."/>
            <person name="Shigenobu S."/>
            <person name="Bybee S.M."/>
            <person name="Larracuente A.M."/>
            <person name="Oba Y."/>
            <person name="Weng J.K."/>
        </authorList>
    </citation>
    <scope>NUCLEOTIDE SEQUENCE [LARGE SCALE GENOMIC DNA]</scope>
    <source>
        <strain evidence="9">1611_PpyrPB1</strain>
        <tissue evidence="9">Whole body</tissue>
    </source>
</reference>
<dbReference type="PROSITE" id="PS51253">
    <property type="entry name" value="HTH_CENPB"/>
    <property type="match status" value="1"/>
</dbReference>
<dbReference type="Pfam" id="PF03184">
    <property type="entry name" value="DDE_1"/>
    <property type="match status" value="2"/>
</dbReference>
<feature type="compositionally biased region" description="Acidic residues" evidence="5">
    <location>
        <begin position="614"/>
        <end position="624"/>
    </location>
</feature>
<feature type="compositionally biased region" description="Basic residues" evidence="5">
    <location>
        <begin position="1297"/>
        <end position="1322"/>
    </location>
</feature>
<dbReference type="GO" id="GO:0003677">
    <property type="term" value="F:DNA binding"/>
    <property type="evidence" value="ECO:0007669"/>
    <property type="project" value="UniProtKB-UniRule"/>
</dbReference>
<gene>
    <name evidence="9" type="ORF">PPYR_14920</name>
</gene>
<evidence type="ECO:0000313" key="10">
    <source>
        <dbReference type="Proteomes" id="UP000327044"/>
    </source>
</evidence>
<keyword evidence="2 4" id="KW-0238">DNA-binding</keyword>
<dbReference type="InterPro" id="IPR001005">
    <property type="entry name" value="SANT/Myb"/>
</dbReference>
<evidence type="ECO:0000313" key="9">
    <source>
        <dbReference type="EMBL" id="KAB0790844.1"/>
    </source>
</evidence>
<evidence type="ECO:0008006" key="11">
    <source>
        <dbReference type="Google" id="ProtNLM"/>
    </source>
</evidence>
<feature type="compositionally biased region" description="Polar residues" evidence="5">
    <location>
        <begin position="763"/>
        <end position="777"/>
    </location>
</feature>
<protein>
    <recommendedName>
        <fullName evidence="11">HTH CENPB-type domain-containing protein</fullName>
    </recommendedName>
</protein>
<dbReference type="SUPFAM" id="SSF46689">
    <property type="entry name" value="Homeodomain-like"/>
    <property type="match status" value="1"/>
</dbReference>
<feature type="DNA-binding region" description="H-T-H motif" evidence="4">
    <location>
        <begin position="853"/>
        <end position="873"/>
    </location>
</feature>
<dbReference type="PROSITE" id="PS50090">
    <property type="entry name" value="MYB_LIKE"/>
    <property type="match status" value="1"/>
</dbReference>
<organism evidence="9 10">
    <name type="scientific">Photinus pyralis</name>
    <name type="common">Common eastern firefly</name>
    <name type="synonym">Lampyris pyralis</name>
    <dbReference type="NCBI Taxonomy" id="7054"/>
    <lineage>
        <taxon>Eukaryota</taxon>
        <taxon>Metazoa</taxon>
        <taxon>Ecdysozoa</taxon>
        <taxon>Arthropoda</taxon>
        <taxon>Hexapoda</taxon>
        <taxon>Insecta</taxon>
        <taxon>Pterygota</taxon>
        <taxon>Neoptera</taxon>
        <taxon>Endopterygota</taxon>
        <taxon>Coleoptera</taxon>
        <taxon>Polyphaga</taxon>
        <taxon>Elateriformia</taxon>
        <taxon>Elateroidea</taxon>
        <taxon>Lampyridae</taxon>
        <taxon>Lampyrinae</taxon>
        <taxon>Photinus</taxon>
    </lineage>
</organism>
<dbReference type="InterPro" id="IPR011011">
    <property type="entry name" value="Znf_FYVE_PHD"/>
</dbReference>
<sequence>MLNCKERGTLNLCCSSGVEGTVNVSMGYKPANRVFSVEHENEMVKYIKKAATIYQGLCPKDIRKLALQLATKYNLKCPANWNENGLAGEDWFSGFMRRHPDLSIRTPQATSLSRATSFNPANVKLFFDNLAKVMDREKFEAKDIYNVDETGITTVQKPNRIVAKTGTKQVGALTSAERGTLVTLTVAINALGNSTPVMFIFPRLRYHEHFVRDGPLGCIGAGNGSGWMQEKEFIIFLKHFQNHTNSSLSHKVLLLLDNHASHITIESLDFCKKNGIIMVSFPPHCSHKLQPLDRSVYGPLKKAVNAACEAWIRNHPGRPMTIYDIPGIVATAAPLAFTQNNIQAGFRCTGIYPFNREIFSDLDFGPSFVTDRPAPKIQDSITDTTGRENSPIPSTSTDNVPDIENLPARGPLRDITVPSIASTPDAIVFSPEEVRPFSKAAPRKIGTKGKKKRKSAIYTDTPEKIEIENEINEARAKRAKENLTGDSKNKRAPKKRQKIIVSDSEDDECYCLICIEPYSNSRGGEKWIQCTQCKLWAHEECIGAEHTLFYTCHNYNDSDILFKITNDDDFTVNYLIQLISNGFISLKEALSTIYRVNEDDSTIQIYGENPPTEENSEPIEEENDVQGKRISEWSDDETRMLLDLYEQWMGQVGPLQKFKTKKVMWVNIAERINKYFHTGKTGLQCENRYKTVLKRKKAAVENNMTSGSSRALVPFENELNKISASDDSIQPEVTGSSRGVTIIKRKRETSLSEEPVAECSSDDMPSTSHTPQQKTKNKTIQETLLQIFEVKEKARERRHREKLQLIKQILGKENLEENVSKTTLMAQKRKYNQWTEADMEHALKAYRENKIGLNECCRQFNIPKPTFKRHLNSKNRKANEHIQHIGRLTVFTSEIEEELTQYLLKLENLMFGVTIHDVRRLAFELAEKKGVAHNFNKEKGLAGKAWYYGFMKRHPNLSLRQPEKVSLSRVCGFNKENVYKFFDILEKLVDEHGFTAVTMFNVDESGFSTVQKKIKKSSRQKERNKLVVCLVENVGGAGQCVPPMIIFKRKRMANELMIGSLPGSIVTISDSGYINSELFVQWLQHFIKTIKPTIDNKVLLLLDGHTTHSKNLKALELAKENGVVILQLPGHTTHRLQPLDVSFFKPMESYFTQEVEKWLRNNPGKAISQYNMTALLCEAYSRAATINTFVNGFRAAGIWPVNRHVFSVGDFAPAEALLDDTIRRQESTPEPEQLPIDQETLPDENDASVLNILPLPQHREGLKKRKQSQSAVVLTSTPYTKELEEKIETRVTPRVSTVKRKLSKGRQKNFPKSKTQLHQRLV</sequence>